<dbReference type="Pfam" id="PF00389">
    <property type="entry name" value="2-Hacid_dh"/>
    <property type="match status" value="1"/>
</dbReference>
<dbReference type="InterPro" id="IPR050223">
    <property type="entry name" value="D-isomer_2-hydroxyacid_DH"/>
</dbReference>
<evidence type="ECO:0000256" key="2">
    <source>
        <dbReference type="ARBA" id="ARBA00023002"/>
    </source>
</evidence>
<dbReference type="PANTHER" id="PTHR10996">
    <property type="entry name" value="2-HYDROXYACID DEHYDROGENASE-RELATED"/>
    <property type="match status" value="1"/>
</dbReference>
<reference evidence="8" key="1">
    <citation type="submission" date="2015-10" db="EMBL/GenBank/DDBJ databases">
        <authorList>
            <person name="Regsiter A."/>
            <person name="william w."/>
        </authorList>
    </citation>
    <scope>NUCLEOTIDE SEQUENCE</scope>
    <source>
        <strain evidence="8">Montdore</strain>
    </source>
</reference>
<dbReference type="PANTHER" id="PTHR10996:SF269">
    <property type="entry name" value="HYPOTHETICAL D-ISOMER SPECIFIC 2-HYDROXYACID DEHYDROGENASE (EUROFUNG)"/>
    <property type="match status" value="1"/>
</dbReference>
<dbReference type="InterPro" id="IPR036291">
    <property type="entry name" value="NAD(P)-bd_dom_sf"/>
</dbReference>
<keyword evidence="9" id="KW-1185">Reference proteome</keyword>
<dbReference type="Pfam" id="PF02826">
    <property type="entry name" value="2-Hacid_dh_C"/>
    <property type="match status" value="1"/>
</dbReference>
<dbReference type="GO" id="GO:0016618">
    <property type="term" value="F:hydroxypyruvate reductase [NAD(P)H] activity"/>
    <property type="evidence" value="ECO:0007669"/>
    <property type="project" value="TreeGrafter"/>
</dbReference>
<feature type="region of interest" description="Disordered" evidence="5">
    <location>
        <begin position="322"/>
        <end position="352"/>
    </location>
</feature>
<feature type="domain" description="D-isomer specific 2-hydroxyacid dehydrogenase NAD-binding" evidence="7">
    <location>
        <begin position="123"/>
        <end position="295"/>
    </location>
</feature>
<proteinExistence type="inferred from homology"/>
<dbReference type="InterPro" id="IPR029753">
    <property type="entry name" value="D-isomer_DH_CS"/>
</dbReference>
<evidence type="ECO:0000256" key="1">
    <source>
        <dbReference type="ARBA" id="ARBA00005854"/>
    </source>
</evidence>
<evidence type="ECO:0000313" key="8">
    <source>
        <dbReference type="EMBL" id="CUS13920.1"/>
    </source>
</evidence>
<dbReference type="InterPro" id="IPR029752">
    <property type="entry name" value="D-isomer_DH_CS1"/>
</dbReference>
<evidence type="ECO:0000259" key="7">
    <source>
        <dbReference type="Pfam" id="PF02826"/>
    </source>
</evidence>
<evidence type="ECO:0000256" key="3">
    <source>
        <dbReference type="ARBA" id="ARBA00023027"/>
    </source>
</evidence>
<evidence type="ECO:0000313" key="9">
    <source>
        <dbReference type="Proteomes" id="UP001412239"/>
    </source>
</evidence>
<dbReference type="Proteomes" id="UP001412239">
    <property type="component" value="Unassembled WGS sequence"/>
</dbReference>
<name>A0A292Q5C3_9PEZI</name>
<gene>
    <name evidence="8" type="ORF">GSTUAT00001957001</name>
</gene>
<dbReference type="Gene3D" id="3.40.50.720">
    <property type="entry name" value="NAD(P)-binding Rossmann-like Domain"/>
    <property type="match status" value="2"/>
</dbReference>
<dbReference type="PROSITE" id="PS00670">
    <property type="entry name" value="D_2_HYDROXYACID_DH_2"/>
    <property type="match status" value="1"/>
</dbReference>
<comment type="similarity">
    <text evidence="1 4">Belongs to the D-isomer specific 2-hydroxyacid dehydrogenase family.</text>
</comment>
<keyword evidence="2 4" id="KW-0560">Oxidoreductase</keyword>
<dbReference type="SUPFAM" id="SSF51735">
    <property type="entry name" value="NAD(P)-binding Rossmann-fold domains"/>
    <property type="match status" value="1"/>
</dbReference>
<accession>A0A292Q5C3</accession>
<dbReference type="PROSITE" id="PS00671">
    <property type="entry name" value="D_2_HYDROXYACID_DH_3"/>
    <property type="match status" value="1"/>
</dbReference>
<dbReference type="SUPFAM" id="SSF52283">
    <property type="entry name" value="Formate/glycerate dehydrogenase catalytic domain-like"/>
    <property type="match status" value="1"/>
</dbReference>
<organism evidence="8 9">
    <name type="scientific">Tuber aestivum</name>
    <name type="common">summer truffle</name>
    <dbReference type="NCBI Taxonomy" id="59557"/>
    <lineage>
        <taxon>Eukaryota</taxon>
        <taxon>Fungi</taxon>
        <taxon>Dikarya</taxon>
        <taxon>Ascomycota</taxon>
        <taxon>Pezizomycotina</taxon>
        <taxon>Pezizomycetes</taxon>
        <taxon>Pezizales</taxon>
        <taxon>Tuberaceae</taxon>
        <taxon>Tuber</taxon>
    </lineage>
</organism>
<dbReference type="FunFam" id="3.40.50.720:FF:000282">
    <property type="entry name" value="Glyoxylate reductase protein"/>
    <property type="match status" value="1"/>
</dbReference>
<evidence type="ECO:0000259" key="6">
    <source>
        <dbReference type="Pfam" id="PF00389"/>
    </source>
</evidence>
<dbReference type="GO" id="GO:0005829">
    <property type="term" value="C:cytosol"/>
    <property type="evidence" value="ECO:0007669"/>
    <property type="project" value="TreeGrafter"/>
</dbReference>
<evidence type="ECO:0008006" key="10">
    <source>
        <dbReference type="Google" id="ProtNLM"/>
    </source>
</evidence>
<dbReference type="CDD" id="cd12168">
    <property type="entry name" value="Mand_dh_like"/>
    <property type="match status" value="1"/>
</dbReference>
<evidence type="ECO:0000256" key="5">
    <source>
        <dbReference type="SAM" id="MobiDB-lite"/>
    </source>
</evidence>
<sequence>MSSNKKKILALGEIIHAHTYWNSLNDIAEIIIPKARGRAEFIEESKSGAFDGVLCAYRTFPSEAITGRIDEELVSALPKSLKFLCHNGAGYDQIDPEACTRHDIRVSNVPTAVDDATADLNLFLIIGALRNLNQGMFQLRQGNWLKDVPLGHDPEGKILGILGLGGIGRTLKKRTDAFDMKVIYHNRRRLSPDLEDGAEYVSFDELLSRSDVISLNLPLNSATRHILSTKEFSKMKDGVVIVNTARGAVMDEDALVQALASGKVRSCGLDVYEEEPKVHPGLLSNPSVMLIPHMGTHCHETREAMECWAIDNLHSAISTGKLKSPIPEQAGPVSKSKSQRSRIKVAEPERNE</sequence>
<dbReference type="GO" id="GO:0030267">
    <property type="term" value="F:glyoxylate reductase (NADPH) activity"/>
    <property type="evidence" value="ECO:0007669"/>
    <property type="project" value="TreeGrafter"/>
</dbReference>
<dbReference type="EMBL" id="LN890965">
    <property type="protein sequence ID" value="CUS13920.1"/>
    <property type="molecule type" value="Genomic_DNA"/>
</dbReference>
<dbReference type="InterPro" id="IPR006139">
    <property type="entry name" value="D-isomer_2_OHA_DH_cat_dom"/>
</dbReference>
<dbReference type="PROSITE" id="PS00065">
    <property type="entry name" value="D_2_HYDROXYACID_DH_1"/>
    <property type="match status" value="1"/>
</dbReference>
<protein>
    <recommendedName>
        <fullName evidence="10">Glyoxylate reductase</fullName>
    </recommendedName>
</protein>
<dbReference type="GO" id="GO:0051287">
    <property type="term" value="F:NAD binding"/>
    <property type="evidence" value="ECO:0007669"/>
    <property type="project" value="InterPro"/>
</dbReference>
<evidence type="ECO:0000256" key="4">
    <source>
        <dbReference type="RuleBase" id="RU003719"/>
    </source>
</evidence>
<feature type="domain" description="D-isomer specific 2-hydroxyacid dehydrogenase catalytic" evidence="6">
    <location>
        <begin position="25"/>
        <end position="325"/>
    </location>
</feature>
<dbReference type="InterPro" id="IPR006140">
    <property type="entry name" value="D-isomer_DH_NAD-bd"/>
</dbReference>
<dbReference type="AlphaFoldDB" id="A0A292Q5C3"/>
<keyword evidence="3" id="KW-0520">NAD</keyword>